<feature type="compositionally biased region" description="Basic residues" evidence="1">
    <location>
        <begin position="1"/>
        <end position="16"/>
    </location>
</feature>
<dbReference type="RefSeq" id="WP_379517046.1">
    <property type="nucleotide sequence ID" value="NZ_JBHSPA010000029.1"/>
</dbReference>
<protein>
    <submittedName>
        <fullName evidence="2">2-hydroxyacyl-CoA dehydratase family protein</fullName>
    </submittedName>
</protein>
<dbReference type="EMBL" id="JBHSPA010000029">
    <property type="protein sequence ID" value="MFC5827547.1"/>
    <property type="molecule type" value="Genomic_DNA"/>
</dbReference>
<dbReference type="InterPro" id="IPR010327">
    <property type="entry name" value="FldB/FldC_alpha/beta"/>
</dbReference>
<proteinExistence type="predicted"/>
<accession>A0ABW1CQ93</accession>
<dbReference type="Pfam" id="PF06050">
    <property type="entry name" value="HGD-D"/>
    <property type="match status" value="1"/>
</dbReference>
<gene>
    <name evidence="2" type="ORF">ACFPZ3_27100</name>
</gene>
<organism evidence="2 3">
    <name type="scientific">Nonomuraea insulae</name>
    <dbReference type="NCBI Taxonomy" id="1616787"/>
    <lineage>
        <taxon>Bacteria</taxon>
        <taxon>Bacillati</taxon>
        <taxon>Actinomycetota</taxon>
        <taxon>Actinomycetes</taxon>
        <taxon>Streptosporangiales</taxon>
        <taxon>Streptosporangiaceae</taxon>
        <taxon>Nonomuraea</taxon>
    </lineage>
</organism>
<dbReference type="Proteomes" id="UP001596058">
    <property type="component" value="Unassembled WGS sequence"/>
</dbReference>
<name>A0ABW1CQ93_9ACTN</name>
<feature type="region of interest" description="Disordered" evidence="1">
    <location>
        <begin position="1"/>
        <end position="30"/>
    </location>
</feature>
<evidence type="ECO:0000256" key="1">
    <source>
        <dbReference type="SAM" id="MobiDB-lite"/>
    </source>
</evidence>
<sequence length="124" mass="14117">MGSRSRARSGVCRRWRSAGQSRRSARRRADRFLETTTGGRFGESRFREVMALVNEQEEWNRKTRDLIARTRPAPIGVNDGIPAVMLPQWHRGTEWARDAARSLYEEVRAGWTRVRPPAPASGPG</sequence>
<keyword evidence="3" id="KW-1185">Reference proteome</keyword>
<evidence type="ECO:0000313" key="2">
    <source>
        <dbReference type="EMBL" id="MFC5827547.1"/>
    </source>
</evidence>
<reference evidence="3" key="1">
    <citation type="journal article" date="2019" name="Int. J. Syst. Evol. Microbiol.">
        <title>The Global Catalogue of Microorganisms (GCM) 10K type strain sequencing project: providing services to taxonomists for standard genome sequencing and annotation.</title>
        <authorList>
            <consortium name="The Broad Institute Genomics Platform"/>
            <consortium name="The Broad Institute Genome Sequencing Center for Infectious Disease"/>
            <person name="Wu L."/>
            <person name="Ma J."/>
        </authorList>
    </citation>
    <scope>NUCLEOTIDE SEQUENCE [LARGE SCALE GENOMIC DNA]</scope>
    <source>
        <strain evidence="3">CCUG 53903</strain>
    </source>
</reference>
<comment type="caution">
    <text evidence="2">The sequence shown here is derived from an EMBL/GenBank/DDBJ whole genome shotgun (WGS) entry which is preliminary data.</text>
</comment>
<evidence type="ECO:0000313" key="3">
    <source>
        <dbReference type="Proteomes" id="UP001596058"/>
    </source>
</evidence>